<dbReference type="Gene3D" id="2.170.150.40">
    <property type="entry name" value="Domain of unknown function (DUF427)"/>
    <property type="match status" value="2"/>
</dbReference>
<dbReference type="KEGG" id="rub:GBA63_00725"/>
<feature type="domain" description="DUF427" evidence="1">
    <location>
        <begin position="39"/>
        <end position="130"/>
    </location>
</feature>
<evidence type="ECO:0000313" key="3">
    <source>
        <dbReference type="Proteomes" id="UP000501452"/>
    </source>
</evidence>
<dbReference type="Pfam" id="PF04248">
    <property type="entry name" value="NTP_transf_9"/>
    <property type="match status" value="2"/>
</dbReference>
<protein>
    <submittedName>
        <fullName evidence="2">DUF427 domain-containing protein</fullName>
    </submittedName>
</protein>
<feature type="domain" description="DUF427" evidence="1">
    <location>
        <begin position="163"/>
        <end position="255"/>
    </location>
</feature>
<proteinExistence type="predicted"/>
<organism evidence="2 3">
    <name type="scientific">Rubrobacter tropicus</name>
    <dbReference type="NCBI Taxonomy" id="2653851"/>
    <lineage>
        <taxon>Bacteria</taxon>
        <taxon>Bacillati</taxon>
        <taxon>Actinomycetota</taxon>
        <taxon>Rubrobacteria</taxon>
        <taxon>Rubrobacterales</taxon>
        <taxon>Rubrobacteraceae</taxon>
        <taxon>Rubrobacter</taxon>
    </lineage>
</organism>
<dbReference type="Proteomes" id="UP000501452">
    <property type="component" value="Chromosome"/>
</dbReference>
<dbReference type="InterPro" id="IPR038694">
    <property type="entry name" value="DUF427_sf"/>
</dbReference>
<keyword evidence="3" id="KW-1185">Reference proteome</keyword>
<gene>
    <name evidence="2" type="ORF">GBA63_00725</name>
</gene>
<evidence type="ECO:0000259" key="1">
    <source>
        <dbReference type="Pfam" id="PF04248"/>
    </source>
</evidence>
<dbReference type="EMBL" id="CP045119">
    <property type="protein sequence ID" value="QIN81307.1"/>
    <property type="molecule type" value="Genomic_DNA"/>
</dbReference>
<accession>A0A6G8Q4Q6</accession>
<sequence length="274" mass="31450">MTLTIGTGPFGDQSTGTFNFEVTAPRNHPLYLEDSPRRVRVVFAGETVADSRSVKLLHEKNHLPVYYFPEEDVRRDLLEETDHTTHCPFKGDASYWSVKVGDRVAENAVWGYPEPLDSAPPLKGLVAFYWKAMDAWFEEEEEVFVHPRDPYHRVDVLESSRRVKVSVSGEVLAETDRPKVLFETGLPPRYYIPPEDVRREALRPSEKETRCPYKGVASYYSVEAGGELLEDIVWYYPEPIPAVAGIVDHLCFFNEKVDLEVDGERQKKPRTQWS</sequence>
<dbReference type="PANTHER" id="PTHR34310">
    <property type="entry name" value="DUF427 DOMAIN PROTEIN (AFU_ORTHOLOGUE AFUA_3G02220)"/>
    <property type="match status" value="1"/>
</dbReference>
<evidence type="ECO:0000313" key="2">
    <source>
        <dbReference type="EMBL" id="QIN81307.1"/>
    </source>
</evidence>
<name>A0A6G8Q4Q6_9ACTN</name>
<reference evidence="2 3" key="1">
    <citation type="submission" date="2019-10" db="EMBL/GenBank/DDBJ databases">
        <title>Rubrobacter sp nov SCSIO 52090 isolated from a deep-sea sediment in the South China Sea.</title>
        <authorList>
            <person name="Chen R.W."/>
        </authorList>
    </citation>
    <scope>NUCLEOTIDE SEQUENCE [LARGE SCALE GENOMIC DNA]</scope>
    <source>
        <strain evidence="2 3">SCSIO 52909</strain>
    </source>
</reference>
<dbReference type="AlphaFoldDB" id="A0A6G8Q4Q6"/>
<dbReference type="PANTHER" id="PTHR34310:SF9">
    <property type="entry name" value="BLR5716 PROTEIN"/>
    <property type="match status" value="1"/>
</dbReference>
<dbReference type="InterPro" id="IPR007361">
    <property type="entry name" value="DUF427"/>
</dbReference>